<dbReference type="InterPro" id="IPR003661">
    <property type="entry name" value="HisK_dim/P_dom"/>
</dbReference>
<dbReference type="InterPro" id="IPR029016">
    <property type="entry name" value="GAF-like_dom_sf"/>
</dbReference>
<evidence type="ECO:0000256" key="1">
    <source>
        <dbReference type="ARBA" id="ARBA00000085"/>
    </source>
</evidence>
<dbReference type="PROSITE" id="PS50113">
    <property type="entry name" value="PAC"/>
    <property type="match status" value="1"/>
</dbReference>
<dbReference type="CDD" id="cd00075">
    <property type="entry name" value="HATPase"/>
    <property type="match status" value="1"/>
</dbReference>
<dbReference type="SUPFAM" id="SSF47384">
    <property type="entry name" value="Homodimeric domain of signal transducing histidine kinase"/>
    <property type="match status" value="1"/>
</dbReference>
<dbReference type="SUPFAM" id="SSF55785">
    <property type="entry name" value="PYP-like sensor domain (PAS domain)"/>
    <property type="match status" value="1"/>
</dbReference>
<dbReference type="PROSITE" id="PS50109">
    <property type="entry name" value="HIS_KIN"/>
    <property type="match status" value="1"/>
</dbReference>
<evidence type="ECO:0000256" key="5">
    <source>
        <dbReference type="ARBA" id="ARBA00022475"/>
    </source>
</evidence>
<dbReference type="SMART" id="SM00387">
    <property type="entry name" value="HATPase_c"/>
    <property type="match status" value="1"/>
</dbReference>
<reference evidence="16" key="1">
    <citation type="submission" date="2020-04" db="EMBL/GenBank/DDBJ databases">
        <authorList>
            <person name="Zhang T."/>
        </authorList>
    </citation>
    <scope>NUCLEOTIDE SEQUENCE</scope>
    <source>
        <strain evidence="16">HKST-UBA02</strain>
    </source>
</reference>
<dbReference type="InterPro" id="IPR036097">
    <property type="entry name" value="HisK_dim/P_sf"/>
</dbReference>
<keyword evidence="8" id="KW-0547">Nucleotide-binding</keyword>
<dbReference type="InterPro" id="IPR000700">
    <property type="entry name" value="PAS-assoc_C"/>
</dbReference>
<dbReference type="SUPFAM" id="SSF55874">
    <property type="entry name" value="ATPase domain of HSP90 chaperone/DNA topoisomerase II/histidine kinase"/>
    <property type="match status" value="1"/>
</dbReference>
<evidence type="ECO:0000256" key="3">
    <source>
        <dbReference type="ARBA" id="ARBA00004314"/>
    </source>
</evidence>
<comment type="caution">
    <text evidence="16">The sequence shown here is derived from an EMBL/GenBank/DDBJ whole genome shotgun (WGS) entry which is preliminary data.</text>
</comment>
<keyword evidence="5" id="KW-1003">Cell membrane</keyword>
<evidence type="ECO:0000256" key="12">
    <source>
        <dbReference type="ARBA" id="ARBA00023136"/>
    </source>
</evidence>
<dbReference type="FunFam" id="1.10.287.130:FF:000001">
    <property type="entry name" value="Two-component sensor histidine kinase"/>
    <property type="match status" value="1"/>
</dbReference>
<dbReference type="EC" id="2.7.13.3" evidence="4"/>
<evidence type="ECO:0000256" key="2">
    <source>
        <dbReference type="ARBA" id="ARBA00004236"/>
    </source>
</evidence>
<evidence type="ECO:0000256" key="8">
    <source>
        <dbReference type="ARBA" id="ARBA00022741"/>
    </source>
</evidence>
<dbReference type="InterPro" id="IPR001610">
    <property type="entry name" value="PAC"/>
</dbReference>
<dbReference type="PROSITE" id="PS50112">
    <property type="entry name" value="PAS"/>
    <property type="match status" value="1"/>
</dbReference>
<dbReference type="Proteomes" id="UP000699691">
    <property type="component" value="Unassembled WGS sequence"/>
</dbReference>
<dbReference type="Pfam" id="PF02518">
    <property type="entry name" value="HATPase_c"/>
    <property type="match status" value="1"/>
</dbReference>
<evidence type="ECO:0000256" key="9">
    <source>
        <dbReference type="ARBA" id="ARBA00022777"/>
    </source>
</evidence>
<gene>
    <name evidence="16" type="ORF">KC573_00385</name>
</gene>
<dbReference type="Gene3D" id="3.30.565.10">
    <property type="entry name" value="Histidine kinase-like ATPase, C-terminal domain"/>
    <property type="match status" value="1"/>
</dbReference>
<evidence type="ECO:0000256" key="11">
    <source>
        <dbReference type="ARBA" id="ARBA00023012"/>
    </source>
</evidence>
<dbReference type="Pfam" id="PF00512">
    <property type="entry name" value="HisKA"/>
    <property type="match status" value="1"/>
</dbReference>
<dbReference type="PANTHER" id="PTHR43711">
    <property type="entry name" value="TWO-COMPONENT HISTIDINE KINASE"/>
    <property type="match status" value="1"/>
</dbReference>
<feature type="domain" description="PAC" evidence="15">
    <location>
        <begin position="145"/>
        <end position="197"/>
    </location>
</feature>
<keyword evidence="9" id="KW-0418">Kinase</keyword>
<dbReference type="InterPro" id="IPR000014">
    <property type="entry name" value="PAS"/>
</dbReference>
<dbReference type="PRINTS" id="PR00344">
    <property type="entry name" value="BCTRLSENSOR"/>
</dbReference>
<evidence type="ECO:0000259" key="14">
    <source>
        <dbReference type="PROSITE" id="PS50112"/>
    </source>
</evidence>
<reference evidence="16" key="2">
    <citation type="journal article" date="2021" name="Microbiome">
        <title>Successional dynamics and alternative stable states in a saline activated sludge microbial community over 9 years.</title>
        <authorList>
            <person name="Wang Y."/>
            <person name="Ye J."/>
            <person name="Ju F."/>
            <person name="Liu L."/>
            <person name="Boyd J.A."/>
            <person name="Deng Y."/>
            <person name="Parks D.H."/>
            <person name="Jiang X."/>
            <person name="Yin X."/>
            <person name="Woodcroft B.J."/>
            <person name="Tyson G.W."/>
            <person name="Hugenholtz P."/>
            <person name="Polz M.F."/>
            <person name="Zhang T."/>
        </authorList>
    </citation>
    <scope>NUCLEOTIDE SEQUENCE</scope>
    <source>
        <strain evidence="16">HKST-UBA02</strain>
    </source>
</reference>
<sequence length="415" mass="47175">KDLGLSSSMIIPLNVRGKTVGAITFSYADSHYQYNNRDLEMAIILGLRASLAIENSMLYDEIELERQRLDDIVQNVPGVVWEWWLEQEQDDAHQNYASAYVEKLLGYTQEDWKNSTSLWKKIIYPDDLNKTIKSFKKIYHSKSNGSLTFRCVKKNNQVIWVEAHCMAILDETNKPIGLRGVIFDISERAEMEDRKTEFISLASHELKTPLSSLVVYIKLLEQQLTKEGNPKYSKYINRIARQTKNLTNLVNDLLDISRIETGKMQLSLQKTTMSEIVQEIVDTLQETSETHTIVVKGESNTAIDIDAERISQVILNLLSNAIKYSPEADKVIVRIYEEDDHVKVSVQDFGIGIEKDAQPLIFNRFYRGTNESGKNFSGLGIGLYISHDIVQKHNGTLALESTPGKGSTFTFSLPL</sequence>
<dbReference type="InterPro" id="IPR013655">
    <property type="entry name" value="PAS_fold_3"/>
</dbReference>
<comment type="catalytic activity">
    <reaction evidence="1">
        <text>ATP + protein L-histidine = ADP + protein N-phospho-L-histidine.</text>
        <dbReference type="EC" id="2.7.13.3"/>
    </reaction>
</comment>
<dbReference type="CDD" id="cd00130">
    <property type="entry name" value="PAS"/>
    <property type="match status" value="1"/>
</dbReference>
<keyword evidence="10" id="KW-0067">ATP-binding</keyword>
<dbReference type="InterPro" id="IPR036890">
    <property type="entry name" value="HATPase_C_sf"/>
</dbReference>
<feature type="non-terminal residue" evidence="16">
    <location>
        <position position="1"/>
    </location>
</feature>
<dbReference type="GO" id="GO:0045121">
    <property type="term" value="C:membrane raft"/>
    <property type="evidence" value="ECO:0007669"/>
    <property type="project" value="UniProtKB-SubCell"/>
</dbReference>
<evidence type="ECO:0000256" key="6">
    <source>
        <dbReference type="ARBA" id="ARBA00022553"/>
    </source>
</evidence>
<dbReference type="SMART" id="SM00086">
    <property type="entry name" value="PAC"/>
    <property type="match status" value="1"/>
</dbReference>
<dbReference type="InterPro" id="IPR004358">
    <property type="entry name" value="Sig_transdc_His_kin-like_C"/>
</dbReference>
<dbReference type="InterPro" id="IPR035965">
    <property type="entry name" value="PAS-like_dom_sf"/>
</dbReference>
<organism evidence="16 17">
    <name type="scientific">candidate division WWE3 bacterium</name>
    <dbReference type="NCBI Taxonomy" id="2053526"/>
    <lineage>
        <taxon>Bacteria</taxon>
        <taxon>Katanobacteria</taxon>
    </lineage>
</organism>
<keyword evidence="7" id="KW-0808">Transferase</keyword>
<proteinExistence type="predicted"/>
<dbReference type="GO" id="GO:0005524">
    <property type="term" value="F:ATP binding"/>
    <property type="evidence" value="ECO:0007669"/>
    <property type="project" value="UniProtKB-KW"/>
</dbReference>
<keyword evidence="12" id="KW-0472">Membrane</keyword>
<feature type="domain" description="Histidine kinase" evidence="13">
    <location>
        <begin position="201"/>
        <end position="415"/>
    </location>
</feature>
<dbReference type="PANTHER" id="PTHR43711:SF26">
    <property type="entry name" value="SENSOR HISTIDINE KINASE RCSC"/>
    <property type="match status" value="1"/>
</dbReference>
<dbReference type="SUPFAM" id="SSF55781">
    <property type="entry name" value="GAF domain-like"/>
    <property type="match status" value="1"/>
</dbReference>
<dbReference type="EMBL" id="JAGQKY010000008">
    <property type="protein sequence ID" value="MCA9397264.1"/>
    <property type="molecule type" value="Genomic_DNA"/>
</dbReference>
<evidence type="ECO:0000313" key="16">
    <source>
        <dbReference type="EMBL" id="MCA9397264.1"/>
    </source>
</evidence>
<dbReference type="InterPro" id="IPR003594">
    <property type="entry name" value="HATPase_dom"/>
</dbReference>
<dbReference type="InterPro" id="IPR005467">
    <property type="entry name" value="His_kinase_dom"/>
</dbReference>
<dbReference type="SMART" id="SM00388">
    <property type="entry name" value="HisKA"/>
    <property type="match status" value="1"/>
</dbReference>
<comment type="subcellular location">
    <subcellularLocation>
        <location evidence="2">Cell membrane</location>
    </subcellularLocation>
    <subcellularLocation>
        <location evidence="3">Membrane raft</location>
        <topology evidence="3">Multi-pass membrane protein</topology>
    </subcellularLocation>
</comment>
<dbReference type="AlphaFoldDB" id="A0A955LV10"/>
<dbReference type="Pfam" id="PF08447">
    <property type="entry name" value="PAS_3"/>
    <property type="match status" value="1"/>
</dbReference>
<evidence type="ECO:0000259" key="13">
    <source>
        <dbReference type="PROSITE" id="PS50109"/>
    </source>
</evidence>
<keyword evidence="11" id="KW-0902">Two-component regulatory system</keyword>
<dbReference type="GO" id="GO:0005886">
    <property type="term" value="C:plasma membrane"/>
    <property type="evidence" value="ECO:0007669"/>
    <property type="project" value="UniProtKB-SubCell"/>
</dbReference>
<feature type="domain" description="PAS" evidence="14">
    <location>
        <begin position="96"/>
        <end position="142"/>
    </location>
</feature>
<dbReference type="GO" id="GO:0000155">
    <property type="term" value="F:phosphorelay sensor kinase activity"/>
    <property type="evidence" value="ECO:0007669"/>
    <property type="project" value="InterPro"/>
</dbReference>
<evidence type="ECO:0000259" key="15">
    <source>
        <dbReference type="PROSITE" id="PS50113"/>
    </source>
</evidence>
<accession>A0A955LV10</accession>
<dbReference type="Gene3D" id="1.10.287.130">
    <property type="match status" value="1"/>
</dbReference>
<dbReference type="NCBIfam" id="TIGR00229">
    <property type="entry name" value="sensory_box"/>
    <property type="match status" value="1"/>
</dbReference>
<evidence type="ECO:0000313" key="17">
    <source>
        <dbReference type="Proteomes" id="UP000699691"/>
    </source>
</evidence>
<evidence type="ECO:0000256" key="7">
    <source>
        <dbReference type="ARBA" id="ARBA00022679"/>
    </source>
</evidence>
<dbReference type="InterPro" id="IPR050736">
    <property type="entry name" value="Sensor_HK_Regulatory"/>
</dbReference>
<name>A0A955LV10_UNCKA</name>
<dbReference type="Gene3D" id="3.30.450.20">
    <property type="entry name" value="PAS domain"/>
    <property type="match status" value="1"/>
</dbReference>
<evidence type="ECO:0000256" key="10">
    <source>
        <dbReference type="ARBA" id="ARBA00022840"/>
    </source>
</evidence>
<evidence type="ECO:0000256" key="4">
    <source>
        <dbReference type="ARBA" id="ARBA00012438"/>
    </source>
</evidence>
<keyword evidence="6" id="KW-0597">Phosphoprotein</keyword>
<dbReference type="CDD" id="cd00082">
    <property type="entry name" value="HisKA"/>
    <property type="match status" value="1"/>
</dbReference>
<protein>
    <recommendedName>
        <fullName evidence="4">histidine kinase</fullName>
        <ecNumber evidence="4">2.7.13.3</ecNumber>
    </recommendedName>
</protein>
<dbReference type="Gene3D" id="3.30.450.40">
    <property type="match status" value="1"/>
</dbReference>
<dbReference type="FunFam" id="3.30.565.10:FF:000023">
    <property type="entry name" value="PAS domain-containing sensor histidine kinase"/>
    <property type="match status" value="1"/>
</dbReference>